<evidence type="ECO:0000256" key="1">
    <source>
        <dbReference type="ARBA" id="ARBA00009505"/>
    </source>
</evidence>
<dbReference type="EMBL" id="HBFP01001869">
    <property type="protein sequence ID" value="CAD8816970.1"/>
    <property type="molecule type" value="Transcribed_RNA"/>
</dbReference>
<dbReference type="GO" id="GO:0005778">
    <property type="term" value="C:peroxisomal membrane"/>
    <property type="evidence" value="ECO:0007669"/>
    <property type="project" value="UniProtKB-SubCell"/>
</dbReference>
<keyword evidence="2" id="KW-0576">Peroxisome</keyword>
<dbReference type="Pfam" id="PF08610">
    <property type="entry name" value="Pex16"/>
    <property type="match status" value="1"/>
</dbReference>
<dbReference type="GO" id="GO:0007031">
    <property type="term" value="P:peroxisome organization"/>
    <property type="evidence" value="ECO:0007669"/>
    <property type="project" value="UniProtKB-KW"/>
</dbReference>
<evidence type="ECO:0000256" key="2">
    <source>
        <dbReference type="RuleBase" id="RU365003"/>
    </source>
</evidence>
<dbReference type="AlphaFoldDB" id="A0A7S0ZBT6"/>
<accession>A0A7S0ZBT6</accession>
<protein>
    <recommendedName>
        <fullName evidence="2">Peroxisomal membrane protein PEX16</fullName>
    </recommendedName>
</protein>
<dbReference type="InterPro" id="IPR013919">
    <property type="entry name" value="Pex16"/>
</dbReference>
<reference evidence="3" key="1">
    <citation type="submission" date="2021-01" db="EMBL/GenBank/DDBJ databases">
        <authorList>
            <person name="Corre E."/>
            <person name="Pelletier E."/>
            <person name="Niang G."/>
            <person name="Scheremetjew M."/>
            <person name="Finn R."/>
            <person name="Kale V."/>
            <person name="Holt S."/>
            <person name="Cochrane G."/>
            <person name="Meng A."/>
            <person name="Brown T."/>
            <person name="Cohen L."/>
        </authorList>
    </citation>
    <scope>NUCLEOTIDE SEQUENCE</scope>
    <source>
        <strain evidence="3">CCMP3278</strain>
    </source>
</reference>
<dbReference type="PANTHER" id="PTHR13299">
    <property type="entry name" value="PEROXISOMAL MEMBRANE PROTEIN PEX16"/>
    <property type="match status" value="1"/>
</dbReference>
<gene>
    <name evidence="3" type="ORF">TOLI1172_LOCUS1358</name>
</gene>
<comment type="subcellular location">
    <subcellularLocation>
        <location evidence="2">Peroxisome membrane</location>
    </subcellularLocation>
</comment>
<dbReference type="PANTHER" id="PTHR13299:SF0">
    <property type="entry name" value="PEROXISOMAL MEMBRANE PROTEIN PEX16"/>
    <property type="match status" value="1"/>
</dbReference>
<sequence length="377" mass="43729">MIGFSMANMNRGLSRDVILEVETSRVERIVKLIRNLNQFTRLLVSHYGDQLELVGELLRAVAMLIPGGNTEIHAEGAQSIIQLIALYRDAPNVIKYHRNKKNVSLKNAKNIQFCLVLLSILKRVQLVTEMIMIRKSIGSRKQNIIRWNVVLFIECVKSVLRLSLFWIKNGRLISKQEEDLEQLSMENEEDSSADIQMHLDDDQSRLRVGKRSGRNFVLLDSTNMESREELVNRILDRRKVQKPSREVNEGSDRVVVMTDVISEVLFIFRPVIHLLLVKKFGWKSWIPWITAMCVEILSIQLMPKSCKSSEETSAESERMRRKIQLLFYLVRHPFYGTVVRNAIYPRLIRIPIFTSMIQSAMDAVDNIQNHWFYTSAS</sequence>
<organism evidence="3">
    <name type="scientific">Timspurckia oligopyrenoides</name>
    <dbReference type="NCBI Taxonomy" id="708627"/>
    <lineage>
        <taxon>Eukaryota</taxon>
        <taxon>Rhodophyta</taxon>
        <taxon>Bangiophyceae</taxon>
        <taxon>Porphyridiales</taxon>
        <taxon>Porphyridiaceae</taxon>
        <taxon>Timspurckia</taxon>
    </lineage>
</organism>
<keyword evidence="2" id="KW-0962">Peroxisome biogenesis</keyword>
<evidence type="ECO:0000313" key="3">
    <source>
        <dbReference type="EMBL" id="CAD8816970.1"/>
    </source>
</evidence>
<proteinExistence type="inferred from homology"/>
<name>A0A7S0ZBT6_9RHOD</name>
<comment type="similarity">
    <text evidence="1 2">Belongs to the peroxin-16 family.</text>
</comment>